<feature type="chain" id="PRO_5002162786" evidence="2">
    <location>
        <begin position="19"/>
        <end position="229"/>
    </location>
</feature>
<feature type="transmembrane region" description="Helical" evidence="1">
    <location>
        <begin position="191"/>
        <end position="211"/>
    </location>
</feature>
<keyword evidence="1" id="KW-0812">Transmembrane</keyword>
<organism evidence="3 4">
    <name type="scientific">Oidiodendron maius (strain Zn)</name>
    <dbReference type="NCBI Taxonomy" id="913774"/>
    <lineage>
        <taxon>Eukaryota</taxon>
        <taxon>Fungi</taxon>
        <taxon>Dikarya</taxon>
        <taxon>Ascomycota</taxon>
        <taxon>Pezizomycotina</taxon>
        <taxon>Leotiomycetes</taxon>
        <taxon>Leotiomycetes incertae sedis</taxon>
        <taxon>Myxotrichaceae</taxon>
        <taxon>Oidiodendron</taxon>
    </lineage>
</organism>
<feature type="signal peptide" evidence="2">
    <location>
        <begin position="1"/>
        <end position="18"/>
    </location>
</feature>
<feature type="transmembrane region" description="Helical" evidence="1">
    <location>
        <begin position="107"/>
        <end position="130"/>
    </location>
</feature>
<gene>
    <name evidence="3" type="ORF">OIDMADRAFT_53219</name>
</gene>
<keyword evidence="2" id="KW-0732">Signal</keyword>
<keyword evidence="1" id="KW-0472">Membrane</keyword>
<evidence type="ECO:0000313" key="4">
    <source>
        <dbReference type="Proteomes" id="UP000054321"/>
    </source>
</evidence>
<keyword evidence="1" id="KW-1133">Transmembrane helix</keyword>
<dbReference type="InParanoid" id="A0A0C3CRS3"/>
<evidence type="ECO:0000256" key="2">
    <source>
        <dbReference type="SAM" id="SignalP"/>
    </source>
</evidence>
<dbReference type="AlphaFoldDB" id="A0A0C3CRS3"/>
<reference evidence="4" key="2">
    <citation type="submission" date="2015-01" db="EMBL/GenBank/DDBJ databases">
        <title>Evolutionary Origins and Diversification of the Mycorrhizal Mutualists.</title>
        <authorList>
            <consortium name="DOE Joint Genome Institute"/>
            <consortium name="Mycorrhizal Genomics Consortium"/>
            <person name="Kohler A."/>
            <person name="Kuo A."/>
            <person name="Nagy L.G."/>
            <person name="Floudas D."/>
            <person name="Copeland A."/>
            <person name="Barry K.W."/>
            <person name="Cichocki N."/>
            <person name="Veneault-Fourrey C."/>
            <person name="LaButti K."/>
            <person name="Lindquist E.A."/>
            <person name="Lipzen A."/>
            <person name="Lundell T."/>
            <person name="Morin E."/>
            <person name="Murat C."/>
            <person name="Riley R."/>
            <person name="Ohm R."/>
            <person name="Sun H."/>
            <person name="Tunlid A."/>
            <person name="Henrissat B."/>
            <person name="Grigoriev I.V."/>
            <person name="Hibbett D.S."/>
            <person name="Martin F."/>
        </authorList>
    </citation>
    <scope>NUCLEOTIDE SEQUENCE [LARGE SCALE GENOMIC DNA]</scope>
    <source>
        <strain evidence="4">Zn</strain>
    </source>
</reference>
<protein>
    <submittedName>
        <fullName evidence="3">Uncharacterized protein</fullName>
    </submittedName>
</protein>
<evidence type="ECO:0000256" key="1">
    <source>
        <dbReference type="SAM" id="Phobius"/>
    </source>
</evidence>
<evidence type="ECO:0000313" key="3">
    <source>
        <dbReference type="EMBL" id="KIN01694.1"/>
    </source>
</evidence>
<dbReference type="OrthoDB" id="3597048at2759"/>
<dbReference type="EMBL" id="KN832875">
    <property type="protein sequence ID" value="KIN01694.1"/>
    <property type="molecule type" value="Genomic_DNA"/>
</dbReference>
<reference evidence="3 4" key="1">
    <citation type="submission" date="2014-04" db="EMBL/GenBank/DDBJ databases">
        <authorList>
            <consortium name="DOE Joint Genome Institute"/>
            <person name="Kuo A."/>
            <person name="Martino E."/>
            <person name="Perotto S."/>
            <person name="Kohler A."/>
            <person name="Nagy L.G."/>
            <person name="Floudas D."/>
            <person name="Copeland A."/>
            <person name="Barry K.W."/>
            <person name="Cichocki N."/>
            <person name="Veneault-Fourrey C."/>
            <person name="LaButti K."/>
            <person name="Lindquist E.A."/>
            <person name="Lipzen A."/>
            <person name="Lundell T."/>
            <person name="Morin E."/>
            <person name="Murat C."/>
            <person name="Sun H."/>
            <person name="Tunlid A."/>
            <person name="Henrissat B."/>
            <person name="Grigoriev I.V."/>
            <person name="Hibbett D.S."/>
            <person name="Martin F."/>
            <person name="Nordberg H.P."/>
            <person name="Cantor M.N."/>
            <person name="Hua S.X."/>
        </authorList>
    </citation>
    <scope>NUCLEOTIDE SEQUENCE [LARGE SCALE GENOMIC DNA]</scope>
    <source>
        <strain evidence="3 4">Zn</strain>
    </source>
</reference>
<dbReference type="Proteomes" id="UP000054321">
    <property type="component" value="Unassembled WGS sequence"/>
</dbReference>
<accession>A0A0C3CRS3</accession>
<keyword evidence="4" id="KW-1185">Reference proteome</keyword>
<name>A0A0C3CRS3_OIDMZ</name>
<proteinExistence type="predicted"/>
<dbReference type="HOGENOM" id="CLU_082501_0_0_1"/>
<sequence length="229" mass="25128">MSLLPLGAALVVLMIDSAIELSLISSMVGYLHRSGANKYPFDLGDGTSAVINAKPVGLLLNEGHTSNGAAGTALVLICFGGFLVLWHQRRRERKRNANAALGLSRVFLAYTIFTILSFLLTLSALAYTFAVSNQTKGQTIDKTVAAQFQGNAYPKDQWTPGTWTKALLSLPITSDRDAAYLRQWLRVMEGWKWNLIPLFLIGLVVASLSVMHCQQQRRRQTSTATADDK</sequence>
<feature type="transmembrane region" description="Helical" evidence="1">
    <location>
        <begin position="68"/>
        <end position="86"/>
    </location>
</feature>